<proteinExistence type="predicted"/>
<dbReference type="AlphaFoldDB" id="A0A438CHK4"/>
<evidence type="ECO:0000256" key="1">
    <source>
        <dbReference type="SAM" id="MobiDB-lite"/>
    </source>
</evidence>
<feature type="region of interest" description="Disordered" evidence="1">
    <location>
        <begin position="141"/>
        <end position="160"/>
    </location>
</feature>
<evidence type="ECO:0000313" key="2">
    <source>
        <dbReference type="EMBL" id="RVW22703.1"/>
    </source>
</evidence>
<accession>A0A438CHK4</accession>
<comment type="caution">
    <text evidence="2">The sequence shown here is derived from an EMBL/GenBank/DDBJ whole genome shotgun (WGS) entry which is preliminary data.</text>
</comment>
<feature type="region of interest" description="Disordered" evidence="1">
    <location>
        <begin position="95"/>
        <end position="121"/>
    </location>
</feature>
<name>A0A438CHK4_VITVI</name>
<protein>
    <submittedName>
        <fullName evidence="2">Uncharacterized protein</fullName>
    </submittedName>
</protein>
<organism evidence="2 3">
    <name type="scientific">Vitis vinifera</name>
    <name type="common">Grape</name>
    <dbReference type="NCBI Taxonomy" id="29760"/>
    <lineage>
        <taxon>Eukaryota</taxon>
        <taxon>Viridiplantae</taxon>
        <taxon>Streptophyta</taxon>
        <taxon>Embryophyta</taxon>
        <taxon>Tracheophyta</taxon>
        <taxon>Spermatophyta</taxon>
        <taxon>Magnoliopsida</taxon>
        <taxon>eudicotyledons</taxon>
        <taxon>Gunneridae</taxon>
        <taxon>Pentapetalae</taxon>
        <taxon>rosids</taxon>
        <taxon>Vitales</taxon>
        <taxon>Vitaceae</taxon>
        <taxon>Viteae</taxon>
        <taxon>Vitis</taxon>
    </lineage>
</organism>
<dbReference type="EMBL" id="QGNW01002222">
    <property type="protein sequence ID" value="RVW22703.1"/>
    <property type="molecule type" value="Genomic_DNA"/>
</dbReference>
<reference evidence="2 3" key="1">
    <citation type="journal article" date="2018" name="PLoS Genet.">
        <title>Population sequencing reveals clonal diversity and ancestral inbreeding in the grapevine cultivar Chardonnay.</title>
        <authorList>
            <person name="Roach M.J."/>
            <person name="Johnson D.L."/>
            <person name="Bohlmann J."/>
            <person name="van Vuuren H.J."/>
            <person name="Jones S.J."/>
            <person name="Pretorius I.S."/>
            <person name="Schmidt S.A."/>
            <person name="Borneman A.R."/>
        </authorList>
    </citation>
    <scope>NUCLEOTIDE SEQUENCE [LARGE SCALE GENOMIC DNA]</scope>
    <source>
        <strain evidence="3">cv. Chardonnay</strain>
        <tissue evidence="2">Leaf</tissue>
    </source>
</reference>
<evidence type="ECO:0000313" key="3">
    <source>
        <dbReference type="Proteomes" id="UP000288805"/>
    </source>
</evidence>
<feature type="compositionally biased region" description="Low complexity" evidence="1">
    <location>
        <begin position="110"/>
        <end position="121"/>
    </location>
</feature>
<gene>
    <name evidence="2" type="ORF">CK203_099573</name>
</gene>
<dbReference type="Proteomes" id="UP000288805">
    <property type="component" value="Unassembled WGS sequence"/>
</dbReference>
<sequence>MKLAKTLPGCLFPSTAFPSPFFLFCFFSSFPEKPPSGDPSGLMPKLETSLSLMETLSFSHRNSLPLSLQWKIPPEKDETSSHFFSLTALGSPSLPKSNQTKAPHLPDFLPPSSSRPISSTTSFAPTTISLEKATCSTTTLQPLSSLSSAPPPTEKGTSLSCSSPLPCNGLHIFFGISLPRVNLSLVLQTTNLIPHQPTMHGHDKLHMYRLQLVVQLLVNEWNSVTDKIMNSCQL</sequence>